<organism evidence="4 5">
    <name type="scientific">Spirosoma linguale (strain ATCC 33905 / DSM 74 / LMG 10896 / Claus 1)</name>
    <dbReference type="NCBI Taxonomy" id="504472"/>
    <lineage>
        <taxon>Bacteria</taxon>
        <taxon>Pseudomonadati</taxon>
        <taxon>Bacteroidota</taxon>
        <taxon>Cytophagia</taxon>
        <taxon>Cytophagales</taxon>
        <taxon>Cytophagaceae</taxon>
        <taxon>Spirosoma</taxon>
    </lineage>
</organism>
<reference evidence="4 5" key="1">
    <citation type="journal article" date="2010" name="Stand. Genomic Sci.">
        <title>Complete genome sequence of Spirosoma linguale type strain (1).</title>
        <authorList>
            <person name="Lail K."/>
            <person name="Sikorski J."/>
            <person name="Saunders E."/>
            <person name="Lapidus A."/>
            <person name="Glavina Del Rio T."/>
            <person name="Copeland A."/>
            <person name="Tice H."/>
            <person name="Cheng J.-F."/>
            <person name="Lucas S."/>
            <person name="Nolan M."/>
            <person name="Bruce D."/>
            <person name="Goodwin L."/>
            <person name="Pitluck S."/>
            <person name="Ivanova N."/>
            <person name="Mavromatis K."/>
            <person name="Ovchinnikova G."/>
            <person name="Pati A."/>
            <person name="Chen A."/>
            <person name="Palaniappan K."/>
            <person name="Land M."/>
            <person name="Hauser L."/>
            <person name="Chang Y.-J."/>
            <person name="Jeffries C.D."/>
            <person name="Chain P."/>
            <person name="Brettin T."/>
            <person name="Detter J.C."/>
            <person name="Schuetze A."/>
            <person name="Rohde M."/>
            <person name="Tindall B.J."/>
            <person name="Goeker M."/>
            <person name="Bristow J."/>
            <person name="Eisen J.A."/>
            <person name="Markowitz V."/>
            <person name="Hugenholtz P."/>
            <person name="Kyrpides N.C."/>
            <person name="Klenk H.-P."/>
            <person name="Chen F."/>
        </authorList>
    </citation>
    <scope>NUCLEOTIDE SEQUENCE [LARGE SCALE GENOMIC DNA]</scope>
    <source>
        <strain evidence="5">ATCC 33905 / DSM 74 / LMG 10896 / Claus 1</strain>
    </source>
</reference>
<evidence type="ECO:0000259" key="3">
    <source>
        <dbReference type="PROSITE" id="PS51186"/>
    </source>
</evidence>
<name>D2QCJ8_SPILD</name>
<dbReference type="GO" id="GO:0016747">
    <property type="term" value="F:acyltransferase activity, transferring groups other than amino-acyl groups"/>
    <property type="evidence" value="ECO:0007669"/>
    <property type="project" value="InterPro"/>
</dbReference>
<evidence type="ECO:0000256" key="2">
    <source>
        <dbReference type="ARBA" id="ARBA00023315"/>
    </source>
</evidence>
<dbReference type="PANTHER" id="PTHR43877">
    <property type="entry name" value="AMINOALKYLPHOSPHONATE N-ACETYLTRANSFERASE-RELATED-RELATED"/>
    <property type="match status" value="1"/>
</dbReference>
<keyword evidence="5" id="KW-1185">Reference proteome</keyword>
<dbReference type="HOGENOM" id="CLU_1676746_0_0_10"/>
<dbReference type="AlphaFoldDB" id="D2QCJ8"/>
<dbReference type="Pfam" id="PF00583">
    <property type="entry name" value="Acetyltransf_1"/>
    <property type="match status" value="1"/>
</dbReference>
<dbReference type="InterPro" id="IPR050832">
    <property type="entry name" value="Bact_Acetyltransf"/>
</dbReference>
<dbReference type="eggNOG" id="COG0456">
    <property type="taxonomic scope" value="Bacteria"/>
</dbReference>
<dbReference type="InterPro" id="IPR000182">
    <property type="entry name" value="GNAT_dom"/>
</dbReference>
<dbReference type="SUPFAM" id="SSF55729">
    <property type="entry name" value="Acyl-CoA N-acyltransferases (Nat)"/>
    <property type="match status" value="1"/>
</dbReference>
<sequence>MIEVKPMRSQEAAEVSRLFQDVVHNLSYYNELARREEIAHYTDQKLQEKIQEDPYSVLVAVSENQIIGFCFNRFDDYTIWLEWIISVPDFRGKGVGTSLISKLITLSQQRKCHKVWCDCRTTNDISKRFLEQNGFEYITTIPNHWYQQDFVLLQRFI</sequence>
<dbReference type="InterPro" id="IPR016181">
    <property type="entry name" value="Acyl_CoA_acyltransferase"/>
</dbReference>
<dbReference type="PROSITE" id="PS51186">
    <property type="entry name" value="GNAT"/>
    <property type="match status" value="1"/>
</dbReference>
<gene>
    <name evidence="4" type="ordered locus">Slin_1958</name>
</gene>
<evidence type="ECO:0000256" key="1">
    <source>
        <dbReference type="ARBA" id="ARBA00022679"/>
    </source>
</evidence>
<evidence type="ECO:0000313" key="5">
    <source>
        <dbReference type="Proteomes" id="UP000002028"/>
    </source>
</evidence>
<dbReference type="Proteomes" id="UP000002028">
    <property type="component" value="Chromosome"/>
</dbReference>
<proteinExistence type="predicted"/>
<accession>D2QCJ8</accession>
<dbReference type="Gene3D" id="3.40.630.30">
    <property type="match status" value="1"/>
</dbReference>
<dbReference type="KEGG" id="sli:Slin_1958"/>
<feature type="domain" description="N-acetyltransferase" evidence="3">
    <location>
        <begin position="2"/>
        <end position="157"/>
    </location>
</feature>
<evidence type="ECO:0000313" key="4">
    <source>
        <dbReference type="EMBL" id="ADB38003.1"/>
    </source>
</evidence>
<keyword evidence="1" id="KW-0808">Transferase</keyword>
<dbReference type="EMBL" id="CP001769">
    <property type="protein sequence ID" value="ADB38003.1"/>
    <property type="molecule type" value="Genomic_DNA"/>
</dbReference>
<dbReference type="STRING" id="504472.Slin_1958"/>
<protein>
    <submittedName>
        <fullName evidence="4">GCN5-related N-acetyltransferase</fullName>
    </submittedName>
</protein>
<dbReference type="CDD" id="cd04301">
    <property type="entry name" value="NAT_SF"/>
    <property type="match status" value="1"/>
</dbReference>
<keyword evidence="2" id="KW-0012">Acyltransferase</keyword>